<dbReference type="PROSITE" id="PS00624">
    <property type="entry name" value="GMC_OXRED_2"/>
    <property type="match status" value="1"/>
</dbReference>
<dbReference type="InterPro" id="IPR036188">
    <property type="entry name" value="FAD/NAD-bd_sf"/>
</dbReference>
<dbReference type="PIRSF" id="PIRSF000137">
    <property type="entry name" value="Alcohol_oxidase"/>
    <property type="match status" value="1"/>
</dbReference>
<dbReference type="Gene3D" id="3.50.50.60">
    <property type="entry name" value="FAD/NAD(P)-binding domain"/>
    <property type="match status" value="1"/>
</dbReference>
<dbReference type="EMBL" id="JAAKZG010000003">
    <property type="protein sequence ID" value="NGN41237.1"/>
    <property type="molecule type" value="Genomic_DNA"/>
</dbReference>
<proteinExistence type="inferred from homology"/>
<dbReference type="PANTHER" id="PTHR11552:SF147">
    <property type="entry name" value="CHOLINE DEHYDROGENASE, MITOCHONDRIAL"/>
    <property type="match status" value="1"/>
</dbReference>
<feature type="domain" description="Glucose-methanol-choline oxidoreductase N-terminal" evidence="7">
    <location>
        <begin position="81"/>
        <end position="104"/>
    </location>
</feature>
<dbReference type="AlphaFoldDB" id="A0A7C9R6C1"/>
<dbReference type="InterPro" id="IPR000172">
    <property type="entry name" value="GMC_OxRdtase_N"/>
</dbReference>
<protein>
    <submittedName>
        <fullName evidence="9">Choline dehydrogenase</fullName>
    </submittedName>
</protein>
<evidence type="ECO:0000256" key="3">
    <source>
        <dbReference type="ARBA" id="ARBA00022630"/>
    </source>
</evidence>
<evidence type="ECO:0000256" key="4">
    <source>
        <dbReference type="ARBA" id="ARBA00022827"/>
    </source>
</evidence>
<dbReference type="SUPFAM" id="SSF54373">
    <property type="entry name" value="FAD-linked reductases, C-terminal domain"/>
    <property type="match status" value="1"/>
</dbReference>
<dbReference type="SUPFAM" id="SSF51905">
    <property type="entry name" value="FAD/NAD(P)-binding domain"/>
    <property type="match status" value="1"/>
</dbReference>
<dbReference type="RefSeq" id="WP_165116508.1">
    <property type="nucleotide sequence ID" value="NZ_JAAKZG010000003.1"/>
</dbReference>
<evidence type="ECO:0000259" key="8">
    <source>
        <dbReference type="PROSITE" id="PS00624"/>
    </source>
</evidence>
<dbReference type="Pfam" id="PF00732">
    <property type="entry name" value="GMC_oxred_N"/>
    <property type="match status" value="1"/>
</dbReference>
<dbReference type="GO" id="GO:0050660">
    <property type="term" value="F:flavin adenine dinucleotide binding"/>
    <property type="evidence" value="ECO:0007669"/>
    <property type="project" value="InterPro"/>
</dbReference>
<name>A0A7C9R6C1_9HYPH</name>
<reference evidence="9 10" key="1">
    <citation type="submission" date="2020-02" db="EMBL/GenBank/DDBJ databases">
        <title>Genome sequence of the type strain CGMCC 1.15528 of Mesorhizobium zhangyense.</title>
        <authorList>
            <person name="Gao J."/>
            <person name="Sun J."/>
        </authorList>
    </citation>
    <scope>NUCLEOTIDE SEQUENCE [LARGE SCALE GENOMIC DNA]</scope>
    <source>
        <strain evidence="9 10">CGMCC 1.15528</strain>
    </source>
</reference>
<evidence type="ECO:0000256" key="1">
    <source>
        <dbReference type="ARBA" id="ARBA00001974"/>
    </source>
</evidence>
<evidence type="ECO:0000259" key="7">
    <source>
        <dbReference type="PROSITE" id="PS00623"/>
    </source>
</evidence>
<dbReference type="InterPro" id="IPR012132">
    <property type="entry name" value="GMC_OxRdtase"/>
</dbReference>
<feature type="binding site" evidence="5">
    <location>
        <begin position="91"/>
        <end position="94"/>
    </location>
    <ligand>
        <name>FAD</name>
        <dbReference type="ChEBI" id="CHEBI:57692"/>
    </ligand>
</feature>
<feature type="domain" description="Glucose-methanol-choline oxidoreductase N-terminal" evidence="8">
    <location>
        <begin position="254"/>
        <end position="268"/>
    </location>
</feature>
<comment type="similarity">
    <text evidence="2 6">Belongs to the GMC oxidoreductase family.</text>
</comment>
<keyword evidence="3 6" id="KW-0285">Flavoprotein</keyword>
<accession>A0A7C9R6C1</accession>
<dbReference type="GO" id="GO:0016614">
    <property type="term" value="F:oxidoreductase activity, acting on CH-OH group of donors"/>
    <property type="evidence" value="ECO:0007669"/>
    <property type="project" value="InterPro"/>
</dbReference>
<keyword evidence="4 5" id="KW-0274">FAD</keyword>
<evidence type="ECO:0000256" key="6">
    <source>
        <dbReference type="RuleBase" id="RU003968"/>
    </source>
</evidence>
<evidence type="ECO:0000256" key="5">
    <source>
        <dbReference type="PIRSR" id="PIRSR000137-2"/>
    </source>
</evidence>
<dbReference type="PROSITE" id="PS00623">
    <property type="entry name" value="GMC_OXRED_1"/>
    <property type="match status" value="1"/>
</dbReference>
<dbReference type="Pfam" id="PF05199">
    <property type="entry name" value="GMC_oxred_C"/>
    <property type="match status" value="1"/>
</dbReference>
<dbReference type="Gene3D" id="3.30.560.10">
    <property type="entry name" value="Glucose Oxidase, domain 3"/>
    <property type="match status" value="1"/>
</dbReference>
<evidence type="ECO:0000256" key="2">
    <source>
        <dbReference type="ARBA" id="ARBA00010790"/>
    </source>
</evidence>
<dbReference type="InterPro" id="IPR007867">
    <property type="entry name" value="GMC_OxRtase_C"/>
</dbReference>
<dbReference type="PANTHER" id="PTHR11552">
    <property type="entry name" value="GLUCOSE-METHANOL-CHOLINE GMC OXIDOREDUCTASE"/>
    <property type="match status" value="1"/>
</dbReference>
<evidence type="ECO:0000313" key="9">
    <source>
        <dbReference type="EMBL" id="NGN41237.1"/>
    </source>
</evidence>
<evidence type="ECO:0000313" key="10">
    <source>
        <dbReference type="Proteomes" id="UP000481252"/>
    </source>
</evidence>
<keyword evidence="10" id="KW-1185">Reference proteome</keyword>
<dbReference type="Proteomes" id="UP000481252">
    <property type="component" value="Unassembled WGS sequence"/>
</dbReference>
<comment type="caution">
    <text evidence="9">The sequence shown here is derived from an EMBL/GenBank/DDBJ whole genome shotgun (WGS) entry which is preliminary data.</text>
</comment>
<organism evidence="9 10">
    <name type="scientific">Mesorhizobium zhangyense</name>
    <dbReference type="NCBI Taxonomy" id="1776730"/>
    <lineage>
        <taxon>Bacteria</taxon>
        <taxon>Pseudomonadati</taxon>
        <taxon>Pseudomonadota</taxon>
        <taxon>Alphaproteobacteria</taxon>
        <taxon>Hyphomicrobiales</taxon>
        <taxon>Phyllobacteriaceae</taxon>
        <taxon>Mesorhizobium</taxon>
    </lineage>
</organism>
<gene>
    <name evidence="9" type="ORF">G6N74_09190</name>
</gene>
<sequence>MQSYDFIVVGSGSAGCVVAERLSANGRFSVLVLEAGGTDRRFFVQMPLGYGKTFFDPAVNWNYKTEPDPGLSNNVDHWPRGKLLGGSSSINAMVWIRGQREDYDAWAAAGNPGWGFDDLLPIFKAIEDNEAGADEWRGRGGPVHITDNRTRVHPLTHRFLKAGEQAGLTLNQDFNGKNQEGVGVYQINTRNGRRMSAARAFLRPAMKRANVRVETNALATKILFEGTRAVGIEYLRGGQTLTARAGREVILSAGSINTPQLLQLSGVGPAALLKNLGIPVVHANDHVGDNLQDHQGINYTFRGRLPTLNQILRPWWGKMLVGMQYILTRGGPLAMSMNQGGGFFRTDSGQTRPNMQLYFQAFSTVLPRVGERPILTPDPWPGFSIGLSNCRPSSRGSIMIRTKNPLDYPRIAPNAYSTNTDVTEMLDAVKFVRKIASMPAMAEIIEEEVLPGPKCTTDEELVADFRKRSGTVYHPVSTCRMGPDASQSVVDPRLKVHGLSGLRIIDASIFPDNISGNTNAASIMTGAKGAAMILEDHVG</sequence>
<comment type="cofactor">
    <cofactor evidence="1 5">
        <name>FAD</name>
        <dbReference type="ChEBI" id="CHEBI:57692"/>
    </cofactor>
</comment>